<proteinExistence type="predicted"/>
<keyword evidence="2" id="KW-1185">Reference proteome</keyword>
<evidence type="ECO:0000313" key="2">
    <source>
        <dbReference type="Proteomes" id="UP000204221"/>
    </source>
</evidence>
<reference evidence="1 2" key="1">
    <citation type="submission" date="2017-07" db="EMBL/GenBank/DDBJ databases">
        <title>Complete genome sequence of Actinoalloteichus hoggarensis DSM 45943, type strain of Actinoalloteichus hoggarensis.</title>
        <authorList>
            <person name="Ruckert C."/>
            <person name="Nouioui I."/>
            <person name="Willmese J."/>
            <person name="van Wezel G."/>
            <person name="Klenk H.-P."/>
            <person name="Kalinowski J."/>
            <person name="Zotchev S.B."/>
        </authorList>
    </citation>
    <scope>NUCLEOTIDE SEQUENCE [LARGE SCALE GENOMIC DNA]</scope>
    <source>
        <strain evidence="1 2">DSM 45943</strain>
    </source>
</reference>
<evidence type="ECO:0000313" key="1">
    <source>
        <dbReference type="EMBL" id="ASO20751.1"/>
    </source>
</evidence>
<dbReference type="EMBL" id="CP022521">
    <property type="protein sequence ID" value="ASO20751.1"/>
    <property type="molecule type" value="Genomic_DNA"/>
</dbReference>
<organism evidence="1 2">
    <name type="scientific">Actinoalloteichus hoggarensis</name>
    <dbReference type="NCBI Taxonomy" id="1470176"/>
    <lineage>
        <taxon>Bacteria</taxon>
        <taxon>Bacillati</taxon>
        <taxon>Actinomycetota</taxon>
        <taxon>Actinomycetes</taxon>
        <taxon>Pseudonocardiales</taxon>
        <taxon>Pseudonocardiaceae</taxon>
        <taxon>Actinoalloteichus</taxon>
    </lineage>
</organism>
<dbReference type="AlphaFoldDB" id="A0A221W514"/>
<accession>A0A221W514</accession>
<dbReference type="KEGG" id="ahg:AHOG_15625"/>
<sequence length="51" mass="6056">MLIFFGTSGDLPYPRRSAEENRFDAEGVAQGRLIRDDRQVDYFTFRMTPRR</sequence>
<dbReference type="OrthoDB" id="2061990at2"/>
<dbReference type="Proteomes" id="UP000204221">
    <property type="component" value="Chromosome"/>
</dbReference>
<name>A0A221W514_9PSEU</name>
<gene>
    <name evidence="1" type="ORF">AHOG_15625</name>
</gene>
<protein>
    <submittedName>
        <fullName evidence="1">Uncharacterized protein</fullName>
    </submittedName>
</protein>
<dbReference type="RefSeq" id="WP_157736844.1">
    <property type="nucleotide sequence ID" value="NZ_CP022521.1"/>
</dbReference>